<proteinExistence type="predicted"/>
<dbReference type="SUPFAM" id="SSF53335">
    <property type="entry name" value="S-adenosyl-L-methionine-dependent methyltransferases"/>
    <property type="match status" value="1"/>
</dbReference>
<protein>
    <submittedName>
        <fullName evidence="1">Class I SAM-dependent methyltransferase</fullName>
        <ecNumber evidence="1">2.1.-.-</ecNumber>
    </submittedName>
</protein>
<gene>
    <name evidence="1" type="ORF">QHF89_08835</name>
</gene>
<dbReference type="Proteomes" id="UP001160301">
    <property type="component" value="Unassembled WGS sequence"/>
</dbReference>
<organism evidence="1 2">
    <name type="scientific">Polyangium sorediatum</name>
    <dbReference type="NCBI Taxonomy" id="889274"/>
    <lineage>
        <taxon>Bacteria</taxon>
        <taxon>Pseudomonadati</taxon>
        <taxon>Myxococcota</taxon>
        <taxon>Polyangia</taxon>
        <taxon>Polyangiales</taxon>
        <taxon>Polyangiaceae</taxon>
        <taxon>Polyangium</taxon>
    </lineage>
</organism>
<keyword evidence="2" id="KW-1185">Reference proteome</keyword>
<dbReference type="InterPro" id="IPR029063">
    <property type="entry name" value="SAM-dependent_MTases_sf"/>
</dbReference>
<dbReference type="EC" id="2.1.-.-" evidence="1"/>
<evidence type="ECO:0000313" key="1">
    <source>
        <dbReference type="EMBL" id="MDI1429599.1"/>
    </source>
</evidence>
<accession>A0ABT6NMP5</accession>
<comment type="caution">
    <text evidence="1">The sequence shown here is derived from an EMBL/GenBank/DDBJ whole genome shotgun (WGS) entry which is preliminary data.</text>
</comment>
<reference evidence="1 2" key="1">
    <citation type="submission" date="2023-04" db="EMBL/GenBank/DDBJ databases">
        <title>The genome sequence of Polyangium sorediatum DSM14670.</title>
        <authorList>
            <person name="Zhang X."/>
        </authorList>
    </citation>
    <scope>NUCLEOTIDE SEQUENCE [LARGE SCALE GENOMIC DNA]</scope>
    <source>
        <strain evidence="1 2">DSM 14670</strain>
    </source>
</reference>
<evidence type="ECO:0000313" key="2">
    <source>
        <dbReference type="Proteomes" id="UP001160301"/>
    </source>
</evidence>
<dbReference type="Gene3D" id="3.40.50.150">
    <property type="entry name" value="Vaccinia Virus protein VP39"/>
    <property type="match status" value="1"/>
</dbReference>
<name>A0ABT6NMP5_9BACT</name>
<dbReference type="GO" id="GO:0032259">
    <property type="term" value="P:methylation"/>
    <property type="evidence" value="ECO:0007669"/>
    <property type="project" value="UniProtKB-KW"/>
</dbReference>
<sequence>MTYRIPPWVRALLAADRLVHRIATAREGLRDELLLAWIPEADRAALTAALYARQKTYLPGGHRFESGLFTWEKRALDAPAFPRAGRVLVGAAGAGREVVALLERGYTVTAFDPCDDFVESARALAKDRPADILLGSYDDLVAAAQGRGGPLASLGDPLSFDAVILGWGSLSHVLPGAARLGLLRAVRTLAPRAVVLTSFQLRHDSEAKTETKGRLRDALRRAFTAMGAPGRSEPGDQFYADGGFFSYLSPDEIPRVAFEAGYEVALFEEGPYPHALLVPFPRAACLSEA</sequence>
<keyword evidence="1" id="KW-0808">Transferase</keyword>
<dbReference type="RefSeq" id="WP_136967663.1">
    <property type="nucleotide sequence ID" value="NZ_JARZHI010000005.1"/>
</dbReference>
<dbReference type="EMBL" id="JARZHI010000005">
    <property type="protein sequence ID" value="MDI1429599.1"/>
    <property type="molecule type" value="Genomic_DNA"/>
</dbReference>
<keyword evidence="1" id="KW-0489">Methyltransferase</keyword>
<dbReference type="GO" id="GO:0008168">
    <property type="term" value="F:methyltransferase activity"/>
    <property type="evidence" value="ECO:0007669"/>
    <property type="project" value="UniProtKB-KW"/>
</dbReference>